<dbReference type="Pfam" id="PF19077">
    <property type="entry name" value="Big_13"/>
    <property type="match status" value="1"/>
</dbReference>
<accession>R8YW08</accession>
<evidence type="ECO:0000259" key="4">
    <source>
        <dbReference type="Pfam" id="PF22783"/>
    </source>
</evidence>
<dbReference type="NCBIfam" id="NF033510">
    <property type="entry name" value="Ca_tandemer"/>
    <property type="match status" value="3"/>
</dbReference>
<feature type="domain" description="Bacterial Ig" evidence="2">
    <location>
        <begin position="253"/>
        <end position="331"/>
    </location>
</feature>
<evidence type="ECO:0000313" key="6">
    <source>
        <dbReference type="Proteomes" id="UP000013986"/>
    </source>
</evidence>
<evidence type="ECO:0000259" key="3">
    <source>
        <dbReference type="Pfam" id="PF19077"/>
    </source>
</evidence>
<dbReference type="PATRIC" id="fig|1217689.3.peg.3448"/>
<comment type="caution">
    <text evidence="5">The sequence shown here is derived from an EMBL/GenBank/DDBJ whole genome shotgun (WGS) entry which is preliminary data.</text>
</comment>
<name>R8YW08_9GAMM</name>
<dbReference type="NCBIfam" id="NF033677">
    <property type="entry name" value="biofilm_BapA_N"/>
    <property type="match status" value="1"/>
</dbReference>
<dbReference type="EMBL" id="APQO01000006">
    <property type="protein sequence ID" value="EOQ73568.1"/>
    <property type="molecule type" value="Genomic_DNA"/>
</dbReference>
<dbReference type="AlphaFoldDB" id="R8YW08"/>
<dbReference type="Gene3D" id="2.60.40.10">
    <property type="entry name" value="Immunoglobulins"/>
    <property type="match status" value="5"/>
</dbReference>
<dbReference type="Pfam" id="PF17936">
    <property type="entry name" value="Big_6"/>
    <property type="match status" value="4"/>
</dbReference>
<dbReference type="InterPro" id="IPR013783">
    <property type="entry name" value="Ig-like_fold"/>
</dbReference>
<dbReference type="Proteomes" id="UP000013986">
    <property type="component" value="Unassembled WGS sequence"/>
</dbReference>
<dbReference type="HOGENOM" id="CLU_004363_3_0_6"/>
<dbReference type="InterPro" id="IPR041498">
    <property type="entry name" value="Big_6"/>
</dbReference>
<organism evidence="5 6">
    <name type="scientific">Acinetobacter lactucae</name>
    <dbReference type="NCBI Taxonomy" id="1785128"/>
    <lineage>
        <taxon>Bacteria</taxon>
        <taxon>Pseudomonadati</taxon>
        <taxon>Pseudomonadota</taxon>
        <taxon>Gammaproteobacteria</taxon>
        <taxon>Moraxellales</taxon>
        <taxon>Moraxellaceae</taxon>
        <taxon>Acinetobacter</taxon>
        <taxon>Acinetobacter calcoaceticus/baumannii complex</taxon>
    </lineage>
</organism>
<feature type="region of interest" description="Disordered" evidence="1">
    <location>
        <begin position="651"/>
        <end position="674"/>
    </location>
</feature>
<evidence type="ECO:0000259" key="2">
    <source>
        <dbReference type="Pfam" id="PF17936"/>
    </source>
</evidence>
<dbReference type="RefSeq" id="WP_016146053.1">
    <property type="nucleotide sequence ID" value="NZ_KB976991.1"/>
</dbReference>
<feature type="domain" description="Bacterial Ig-like" evidence="3">
    <location>
        <begin position="528"/>
        <end position="605"/>
    </location>
</feature>
<dbReference type="InterPro" id="IPR044016">
    <property type="entry name" value="Big_13"/>
</dbReference>
<feature type="domain" description="Bacterial Ig" evidence="2">
    <location>
        <begin position="169"/>
        <end position="246"/>
    </location>
</feature>
<dbReference type="Pfam" id="PF22783">
    <property type="entry name" value="BapA_N"/>
    <property type="match status" value="1"/>
</dbReference>
<feature type="domain" description="Bacterial Ig" evidence="2">
    <location>
        <begin position="423"/>
        <end position="500"/>
    </location>
</feature>
<evidence type="ECO:0008006" key="7">
    <source>
        <dbReference type="Google" id="ProtNLM"/>
    </source>
</evidence>
<feature type="domain" description="Bacterial Ig" evidence="2">
    <location>
        <begin position="339"/>
        <end position="416"/>
    </location>
</feature>
<dbReference type="NCBIfam" id="NF040520">
    <property type="entry name" value="Ig_like_BLP2"/>
    <property type="match status" value="1"/>
</dbReference>
<sequence length="729" mass="75816">MTRIIVASKEGLDVLQDGQLNKVVLSKPSIIQIGVSQKDIASVEKQGGSLVIHLKNGESIVLENFFNEATNTTEHSVVLPTEHGKFVEAQFDAQGKVIDYTGLNHVTDLAYTSTSQPAASMAVDESPTFSMGNVLKAGLAVLAAEGLYLWAFDNDDKDDSSGPVDILPPAAPTATVADDTVTVNGKAEANAKIYLKDAAGNTVATGVADASGNFTIKLDKPLANGNKLNVFAEDAAGNMSKAGTVTGSKDTIAPDAPEAQLNEDGSILDGKTEPGATVKIYDASGNLIDTIKTNSEGKFSYKFTPPLTNEAGGKVVAVDTAGNESEATLIFAGKDTIPPKAPLLEVNKEGTVIEGTAEANTKVYVKDADGKVIGTGTANAQGEFQITLSSALKDSQKATIIVEDAAGNTSKPLEIKSGYDTLAPDKPSAQINADGTTVTGTAEANAKIQITIGTKVIGSGVADADGKFTITISPALTVKDKASVSAIDASGNSSVALEINGTKDTPPDKPSFKVYDDNGTSIKQILANSETDDATPKFTVKAESHASLTIYDNGVAISIIKIGQVNANGEWSFTLDKNLAIGKHTITLMQTDAEGLTSEISLPFTFEIVAPKTASLSDVAVDTAHTETVSVADSVGLNTLKLVQSTINETDSQQQKSVPVDDLLKSSTSSEPDPIETLLSSAALKPTQVNDQSDIPTNASNTTANLEHVLPDTTSSVLQSLLEQTYPVV</sequence>
<gene>
    <name evidence="5" type="ORF">F929_03512</name>
</gene>
<evidence type="ECO:0000256" key="1">
    <source>
        <dbReference type="SAM" id="MobiDB-lite"/>
    </source>
</evidence>
<protein>
    <recommendedName>
        <fullName evidence="7">Adhesin</fullName>
    </recommendedName>
</protein>
<feature type="domain" description="Biofilm-associated protein BapA-like prefix-like" evidence="4">
    <location>
        <begin position="1"/>
        <end position="117"/>
    </location>
</feature>
<dbReference type="OrthoDB" id="8481600at2"/>
<dbReference type="InterPro" id="IPR048051">
    <property type="entry name" value="BapA-like_prefix-like"/>
</dbReference>
<reference evidence="5 6" key="1">
    <citation type="submission" date="2013-02" db="EMBL/GenBank/DDBJ databases">
        <title>The Genome Sequence of Acinetobacter pittii ANC 4052.</title>
        <authorList>
            <consortium name="The Broad Institute Genome Sequencing Platform"/>
            <consortium name="The Broad Institute Genome Sequencing Center for Infectious Disease"/>
            <person name="Cerqueira G."/>
            <person name="Feldgarden M."/>
            <person name="Courvalin P."/>
            <person name="Perichon B."/>
            <person name="Grillot-Courvalin C."/>
            <person name="Clermont D."/>
            <person name="Rocha E."/>
            <person name="Yoon E.-J."/>
            <person name="Nemec A."/>
            <person name="Walker B."/>
            <person name="Young S.K."/>
            <person name="Zeng Q."/>
            <person name="Gargeya S."/>
            <person name="Fitzgerald M."/>
            <person name="Haas B."/>
            <person name="Abouelleil A."/>
            <person name="Alvarado L."/>
            <person name="Arachchi H.M."/>
            <person name="Berlin A.M."/>
            <person name="Chapman S.B."/>
            <person name="Dewar J."/>
            <person name="Goldberg J."/>
            <person name="Griggs A."/>
            <person name="Gujja S."/>
            <person name="Hansen M."/>
            <person name="Howarth C."/>
            <person name="Imamovic A."/>
            <person name="Larimer J."/>
            <person name="McCowan C."/>
            <person name="Murphy C."/>
            <person name="Neiman D."/>
            <person name="Pearson M."/>
            <person name="Priest M."/>
            <person name="Roberts A."/>
            <person name="Saif S."/>
            <person name="Shea T."/>
            <person name="Sisk P."/>
            <person name="Sykes S."/>
            <person name="Wortman J."/>
            <person name="Nusbaum C."/>
            <person name="Birren B."/>
        </authorList>
    </citation>
    <scope>NUCLEOTIDE SEQUENCE [LARGE SCALE GENOMIC DNA]</scope>
    <source>
        <strain evidence="5 6">ANC 4052</strain>
    </source>
</reference>
<evidence type="ECO:0000313" key="5">
    <source>
        <dbReference type="EMBL" id="EOQ73568.1"/>
    </source>
</evidence>
<proteinExistence type="predicted"/>